<feature type="transmembrane region" description="Helical" evidence="7">
    <location>
        <begin position="63"/>
        <end position="85"/>
    </location>
</feature>
<dbReference type="GO" id="GO:0005886">
    <property type="term" value="C:plasma membrane"/>
    <property type="evidence" value="ECO:0007669"/>
    <property type="project" value="UniProtKB-SubCell"/>
</dbReference>
<evidence type="ECO:0000256" key="6">
    <source>
        <dbReference type="ARBA" id="ARBA00023136"/>
    </source>
</evidence>
<dbReference type="PANTHER" id="PTHR30353:SF0">
    <property type="entry name" value="TRANSMEMBRANE PROTEIN"/>
    <property type="match status" value="1"/>
</dbReference>
<feature type="domain" description="VTT" evidence="8">
    <location>
        <begin position="43"/>
        <end position="168"/>
    </location>
</feature>
<reference evidence="9 10" key="1">
    <citation type="submission" date="2020-04" db="EMBL/GenBank/DDBJ databases">
        <authorList>
            <person name="Basu S."/>
            <person name="Maruthanayagam V."/>
            <person name="Chakraborty S."/>
            <person name="Pramanik A."/>
            <person name="Mukherjee J."/>
            <person name="Brink B."/>
        </authorList>
    </citation>
    <scope>NUCLEOTIDE SEQUENCE [LARGE SCALE GENOMIC DNA]</scope>
    <source>
        <strain evidence="9 10">AP17</strain>
    </source>
</reference>
<organism evidence="9 10">
    <name type="scientific">Oxynema aestuarii AP17</name>
    <dbReference type="NCBI Taxonomy" id="2064643"/>
    <lineage>
        <taxon>Bacteria</taxon>
        <taxon>Bacillati</taxon>
        <taxon>Cyanobacteriota</taxon>
        <taxon>Cyanophyceae</taxon>
        <taxon>Oscillatoriophycideae</taxon>
        <taxon>Oscillatoriales</taxon>
        <taxon>Oscillatoriaceae</taxon>
        <taxon>Oxynema</taxon>
        <taxon>Oxynema aestuarii</taxon>
    </lineage>
</organism>
<evidence type="ECO:0000256" key="2">
    <source>
        <dbReference type="ARBA" id="ARBA00010792"/>
    </source>
</evidence>
<evidence type="ECO:0000256" key="1">
    <source>
        <dbReference type="ARBA" id="ARBA00004651"/>
    </source>
</evidence>
<name>A0A6H1U3Y0_9CYAN</name>
<gene>
    <name evidence="9" type="ORF">HCG48_01895</name>
</gene>
<dbReference type="PANTHER" id="PTHR30353">
    <property type="entry name" value="INNER MEMBRANE PROTEIN DEDA-RELATED"/>
    <property type="match status" value="1"/>
</dbReference>
<feature type="transmembrane region" description="Helical" evidence="7">
    <location>
        <begin position="148"/>
        <end position="169"/>
    </location>
</feature>
<dbReference type="EMBL" id="CP051167">
    <property type="protein sequence ID" value="QIZ73541.1"/>
    <property type="molecule type" value="Genomic_DNA"/>
</dbReference>
<evidence type="ECO:0000313" key="10">
    <source>
        <dbReference type="Proteomes" id="UP000500857"/>
    </source>
</evidence>
<feature type="transmembrane region" description="Helical" evidence="7">
    <location>
        <begin position="181"/>
        <end position="202"/>
    </location>
</feature>
<evidence type="ECO:0000256" key="3">
    <source>
        <dbReference type="ARBA" id="ARBA00022475"/>
    </source>
</evidence>
<proteinExistence type="inferred from homology"/>
<evidence type="ECO:0000256" key="5">
    <source>
        <dbReference type="ARBA" id="ARBA00022989"/>
    </source>
</evidence>
<dbReference type="InterPro" id="IPR032818">
    <property type="entry name" value="DedA-like"/>
</dbReference>
<dbReference type="AlphaFoldDB" id="A0A6H1U3Y0"/>
<keyword evidence="10" id="KW-1185">Reference proteome</keyword>
<keyword evidence="5 7" id="KW-1133">Transmembrane helix</keyword>
<dbReference type="KEGG" id="oxy:HCG48_01895"/>
<feature type="transmembrane region" description="Helical" evidence="7">
    <location>
        <begin position="21"/>
        <end position="43"/>
    </location>
</feature>
<sequence length="213" mass="23528">MLSEFANLINSLSDLPEAIKAFGLIGVWTIVLLETGVFFGVFLPGNSMLFTAGVLAQQGLFDLGALTMGAFVCAVLGNNIGYSTGYRFGRRLFRREDSLIFHKKHLVAAQLFYEKHGRNTIVMARFLPIIRTFGAIVAGIGSMNYRTFLIYNTVGGAIWAFGIPLLGYYLGALIGDDIDRYLLPIILVMITVSCTTSLVQIYREHKASKTNRL</sequence>
<comment type="subcellular location">
    <subcellularLocation>
        <location evidence="1 7">Cell membrane</location>
        <topology evidence="1 7">Multi-pass membrane protein</topology>
    </subcellularLocation>
</comment>
<evidence type="ECO:0000259" key="8">
    <source>
        <dbReference type="Pfam" id="PF09335"/>
    </source>
</evidence>
<keyword evidence="6 7" id="KW-0472">Membrane</keyword>
<evidence type="ECO:0000256" key="7">
    <source>
        <dbReference type="RuleBase" id="RU367016"/>
    </source>
</evidence>
<keyword evidence="4 7" id="KW-0812">Transmembrane</keyword>
<protein>
    <submittedName>
        <fullName evidence="9">DedA family protein</fullName>
    </submittedName>
</protein>
<dbReference type="Proteomes" id="UP000500857">
    <property type="component" value="Chromosome"/>
</dbReference>
<keyword evidence="3 7" id="KW-1003">Cell membrane</keyword>
<evidence type="ECO:0000256" key="4">
    <source>
        <dbReference type="ARBA" id="ARBA00022692"/>
    </source>
</evidence>
<dbReference type="InterPro" id="IPR032816">
    <property type="entry name" value="VTT_dom"/>
</dbReference>
<accession>A0A6H1U3Y0</accession>
<comment type="similarity">
    <text evidence="2 7">Belongs to the DedA family.</text>
</comment>
<evidence type="ECO:0000313" key="9">
    <source>
        <dbReference type="EMBL" id="QIZ73541.1"/>
    </source>
</evidence>
<dbReference type="Pfam" id="PF09335">
    <property type="entry name" value="VTT_dom"/>
    <property type="match status" value="1"/>
</dbReference>